<evidence type="ECO:0000259" key="8">
    <source>
        <dbReference type="Pfam" id="PF07980"/>
    </source>
</evidence>
<gene>
    <name evidence="10" type="ORF">KK062_05355</name>
</gene>
<dbReference type="SUPFAM" id="SSF48452">
    <property type="entry name" value="TPR-like"/>
    <property type="match status" value="1"/>
</dbReference>
<dbReference type="RefSeq" id="WP_254083228.1">
    <property type="nucleotide sequence ID" value="NZ_JAHESE010000003.1"/>
</dbReference>
<dbReference type="InterPro" id="IPR033985">
    <property type="entry name" value="SusD-like_N"/>
</dbReference>
<sequence>MRRVILLAVFIGGIMLACQDAAFLDDTQTTNLNEGTVFADSTYATQFFFGIFEDIGFDSDPGRFSDGNAFSPARSGGLDGGSDEAEPRAIPTITTNVQFATGTVNSVIVSKDAWDVCYRNIRRTNQFLKHIDITPFQPALKTQLVSETRFLRAWYYAILLKHYGGIPLIGDTIYSPNDKILAVRNTYQECVDYIVSECDIAAANLITRPVARDHGRIGAGACKALKARVLLYAASPLFNGSGFAPEPLTSIVGYPTADPNRWKLAAEAAQAVISLNAYRLHVNNSPPGEGFYEEFVAKDFQSSNAYSGTILERVATDGNYEERLWQPPSRGGGQGGAYPYHDLVNAFGMANGKAITDPNSGYDSQNPYANRDPRLNNSINHDQSLMPAVLQGPRVPIDIFLGNYQGRQAGQDAVRAGTPTGYYVNKMLLRVIVANGFITGPASRPLMRYAEVLLNYAEAKNEFDGPTQEVYDAVEAIRERAGLSPFTLAAGLSKDAMREIIRNERRLELAFEGHRFFDVRRWMIADQTENQTMTGMEVVRTDSTASYNVFNVRKHNFRDAMYFWPIPYAETAKSPELLQNPYY</sequence>
<evidence type="ECO:0000256" key="1">
    <source>
        <dbReference type="ARBA" id="ARBA00004442"/>
    </source>
</evidence>
<feature type="domain" description="RagB/SusD" evidence="8">
    <location>
        <begin position="318"/>
        <end position="583"/>
    </location>
</feature>
<dbReference type="Gene3D" id="1.25.40.390">
    <property type="match status" value="1"/>
</dbReference>
<feature type="signal peptide" evidence="7">
    <location>
        <begin position="1"/>
        <end position="22"/>
    </location>
</feature>
<proteinExistence type="inferred from homology"/>
<evidence type="ECO:0000259" key="9">
    <source>
        <dbReference type="Pfam" id="PF14322"/>
    </source>
</evidence>
<reference evidence="10 11" key="1">
    <citation type="submission" date="2021-05" db="EMBL/GenBank/DDBJ databases">
        <title>A Polyphasic approach of four new species of the genus Ohtaekwangia: Ohtaekwangia histidinii sp. nov., Ohtaekwangia cretensis sp. nov., Ohtaekwangia indiensis sp. nov., Ohtaekwangia reichenbachii sp. nov. from diverse environment.</title>
        <authorList>
            <person name="Octaviana S."/>
        </authorList>
    </citation>
    <scope>NUCLEOTIDE SEQUENCE [LARGE SCALE GENOMIC DNA]</scope>
    <source>
        <strain evidence="10 11">PWU5</strain>
    </source>
</reference>
<dbReference type="EMBL" id="JAHESE010000003">
    <property type="protein sequence ID" value="MBT1707637.1"/>
    <property type="molecule type" value="Genomic_DNA"/>
</dbReference>
<keyword evidence="5" id="KW-0998">Cell outer membrane</keyword>
<feature type="region of interest" description="Disordered" evidence="6">
    <location>
        <begin position="357"/>
        <end position="377"/>
    </location>
</feature>
<evidence type="ECO:0000256" key="7">
    <source>
        <dbReference type="SAM" id="SignalP"/>
    </source>
</evidence>
<evidence type="ECO:0000256" key="5">
    <source>
        <dbReference type="ARBA" id="ARBA00023237"/>
    </source>
</evidence>
<organism evidence="10 11">
    <name type="scientific">Dawidia cretensis</name>
    <dbReference type="NCBI Taxonomy" id="2782350"/>
    <lineage>
        <taxon>Bacteria</taxon>
        <taxon>Pseudomonadati</taxon>
        <taxon>Bacteroidota</taxon>
        <taxon>Cytophagia</taxon>
        <taxon>Cytophagales</taxon>
        <taxon>Chryseotaleaceae</taxon>
        <taxon>Dawidia</taxon>
    </lineage>
</organism>
<dbReference type="Proteomes" id="UP001319080">
    <property type="component" value="Unassembled WGS sequence"/>
</dbReference>
<dbReference type="GO" id="GO:0009279">
    <property type="term" value="C:cell outer membrane"/>
    <property type="evidence" value="ECO:0007669"/>
    <property type="project" value="UniProtKB-SubCell"/>
</dbReference>
<evidence type="ECO:0000313" key="10">
    <source>
        <dbReference type="EMBL" id="MBT1707637.1"/>
    </source>
</evidence>
<evidence type="ECO:0000256" key="2">
    <source>
        <dbReference type="ARBA" id="ARBA00006275"/>
    </source>
</evidence>
<feature type="chain" id="PRO_5042846918" evidence="7">
    <location>
        <begin position="23"/>
        <end position="583"/>
    </location>
</feature>
<dbReference type="InterPro" id="IPR012944">
    <property type="entry name" value="SusD_RagB_dom"/>
</dbReference>
<dbReference type="PROSITE" id="PS51257">
    <property type="entry name" value="PROKAR_LIPOPROTEIN"/>
    <property type="match status" value="1"/>
</dbReference>
<comment type="subcellular location">
    <subcellularLocation>
        <location evidence="1">Cell outer membrane</location>
    </subcellularLocation>
</comment>
<keyword evidence="4" id="KW-0472">Membrane</keyword>
<evidence type="ECO:0000256" key="3">
    <source>
        <dbReference type="ARBA" id="ARBA00022729"/>
    </source>
</evidence>
<dbReference type="Pfam" id="PF14322">
    <property type="entry name" value="SusD-like_3"/>
    <property type="match status" value="1"/>
</dbReference>
<feature type="compositionally biased region" description="Polar residues" evidence="6">
    <location>
        <begin position="357"/>
        <end position="368"/>
    </location>
</feature>
<dbReference type="InterPro" id="IPR011990">
    <property type="entry name" value="TPR-like_helical_dom_sf"/>
</dbReference>
<feature type="domain" description="SusD-like N-terminal" evidence="9">
    <location>
        <begin position="95"/>
        <end position="206"/>
    </location>
</feature>
<accession>A0AAP2GUJ7</accession>
<evidence type="ECO:0000313" key="11">
    <source>
        <dbReference type="Proteomes" id="UP001319080"/>
    </source>
</evidence>
<comment type="caution">
    <text evidence="10">The sequence shown here is derived from an EMBL/GenBank/DDBJ whole genome shotgun (WGS) entry which is preliminary data.</text>
</comment>
<dbReference type="AlphaFoldDB" id="A0AAP2GUJ7"/>
<evidence type="ECO:0000256" key="6">
    <source>
        <dbReference type="SAM" id="MobiDB-lite"/>
    </source>
</evidence>
<comment type="similarity">
    <text evidence="2">Belongs to the SusD family.</text>
</comment>
<evidence type="ECO:0000256" key="4">
    <source>
        <dbReference type="ARBA" id="ARBA00023136"/>
    </source>
</evidence>
<keyword evidence="11" id="KW-1185">Reference proteome</keyword>
<dbReference type="Pfam" id="PF07980">
    <property type="entry name" value="SusD_RagB"/>
    <property type="match status" value="1"/>
</dbReference>
<protein>
    <submittedName>
        <fullName evidence="10">RagB/SusD family nutrient uptake outer membrane protein</fullName>
    </submittedName>
</protein>
<keyword evidence="3 7" id="KW-0732">Signal</keyword>
<name>A0AAP2GUJ7_9BACT</name>